<evidence type="ECO:0000313" key="2">
    <source>
        <dbReference type="EMBL" id="ABD40649.1"/>
    </source>
</evidence>
<accession>Q2FUH5</accession>
<protein>
    <recommendedName>
        <fullName evidence="1">CARDB domain-containing protein</fullName>
    </recommendedName>
</protein>
<dbReference type="EMBL" id="CP000254">
    <property type="protein sequence ID" value="ABD40649.1"/>
    <property type="molecule type" value="Genomic_DNA"/>
</dbReference>
<keyword evidence="3" id="KW-1185">Reference proteome</keyword>
<dbReference type="eggNOG" id="arCOG02079">
    <property type="taxonomic scope" value="Archaea"/>
</dbReference>
<dbReference type="STRING" id="323259.Mhun_0899"/>
<organism evidence="2 3">
    <name type="scientific">Methanospirillum hungatei JF-1 (strain ATCC 27890 / DSM 864 / NBRC 100397 / JF-1)</name>
    <dbReference type="NCBI Taxonomy" id="323259"/>
    <lineage>
        <taxon>Archaea</taxon>
        <taxon>Methanobacteriati</taxon>
        <taxon>Methanobacteriota</taxon>
        <taxon>Stenosarchaea group</taxon>
        <taxon>Methanomicrobia</taxon>
        <taxon>Methanomicrobiales</taxon>
        <taxon>Methanospirillaceae</taxon>
        <taxon>Methanospirillum</taxon>
    </lineage>
</organism>
<proteinExistence type="predicted"/>
<evidence type="ECO:0000313" key="3">
    <source>
        <dbReference type="Proteomes" id="UP000001941"/>
    </source>
</evidence>
<dbReference type="EnsemblBacteria" id="ABD40649">
    <property type="protein sequence ID" value="ABD40649"/>
    <property type="gene ID" value="Mhun_0899"/>
</dbReference>
<evidence type="ECO:0000259" key="1">
    <source>
        <dbReference type="Pfam" id="PF07705"/>
    </source>
</evidence>
<feature type="domain" description="CARDB" evidence="1">
    <location>
        <begin position="304"/>
        <end position="410"/>
    </location>
</feature>
<dbReference type="RefSeq" id="WP_011447928.1">
    <property type="nucleotide sequence ID" value="NC_007796.1"/>
</dbReference>
<dbReference type="InterPro" id="IPR011635">
    <property type="entry name" value="CARDB"/>
</dbReference>
<feature type="domain" description="CARDB" evidence="1">
    <location>
        <begin position="428"/>
        <end position="522"/>
    </location>
</feature>
<dbReference type="InterPro" id="IPR013783">
    <property type="entry name" value="Ig-like_fold"/>
</dbReference>
<gene>
    <name evidence="2" type="ordered locus">Mhun_0899</name>
</gene>
<dbReference type="InParanoid" id="Q2FUH5"/>
<name>Q2FUH5_METHJ</name>
<dbReference type="Gene3D" id="2.60.40.10">
    <property type="entry name" value="Immunoglobulins"/>
    <property type="match status" value="2"/>
</dbReference>
<dbReference type="HOGENOM" id="CLU_488877_0_0_2"/>
<reference evidence="3" key="1">
    <citation type="journal article" date="2016" name="Stand. Genomic Sci.">
        <title>Complete genome sequence of Methanospirillum hungatei type strain JF1.</title>
        <authorList>
            <person name="Gunsalus R.P."/>
            <person name="Cook L.E."/>
            <person name="Crable B."/>
            <person name="Rohlin L."/>
            <person name="McDonald E."/>
            <person name="Mouttaki H."/>
            <person name="Sieber J.R."/>
            <person name="Poweleit N."/>
            <person name="Zhou H."/>
            <person name="Lapidus A.L."/>
            <person name="Daligault H.E."/>
            <person name="Land M."/>
            <person name="Gilna P."/>
            <person name="Ivanova N."/>
            <person name="Kyrpides N."/>
            <person name="Culley D.E."/>
            <person name="McInerney M.J."/>
        </authorList>
    </citation>
    <scope>NUCLEOTIDE SEQUENCE [LARGE SCALE GENOMIC DNA]</scope>
    <source>
        <strain evidence="3">ATCC 27890 / DSM 864 / NBRC 100397 / JF-1</strain>
    </source>
</reference>
<dbReference type="KEGG" id="mhu:Mhun_0899"/>
<dbReference type="Proteomes" id="UP000001941">
    <property type="component" value="Chromosome"/>
</dbReference>
<dbReference type="OrthoDB" id="117524at2157"/>
<sequence length="557" mass="61068">MNHRILTFGIIILFLCFFGSFTGVPNIFDNQENFSCSFGGVLADSSIVPEITGLSMTVPDHVQAGTYLRIVDILRNQGLHASGPFSIGYVLEDPLGVFKERMLGTVTIQNLVRGGQKKINTTFPVPPDIRAGNYMMTRLINPEESLSEDSRKYLSGGKKELKILDYSEGLTGYTDDLIYSGDAGTLLIRSTITNTAGQDPIETKISYYLSQSGLISDDLISLGESDNLIVPVDEQIRVDSTLSLPEDIPDGEYFLISAFLPLEMVSDDSSLYWVSEEPISLSVTIPTQVTSVPDVVPLSSSIEPDIMTVKTDYPDVMYIGESSKITDSITNIGSSTAGIVRVEYLLSSDDDGSDARHLDWWTLHNLKGGETRTGQVTVGIPGGTHTGIYYLTKKITVTSSPPEKNTANNFWTGNRPVRIEYNPSARIPDLTHVTTKFPCAQPGDTVEITDTITNIGNACADHTQVAYYLSPYASFDPSTARYLGVWEISRLCVGEQKTNTITVSVPADLSNGEYYWFSVIDPCTFMPYCGDEMPELDKSNNINIGRLYIGPCVFCGC</sequence>
<dbReference type="Pfam" id="PF07705">
    <property type="entry name" value="CARDB"/>
    <property type="match status" value="2"/>
</dbReference>
<dbReference type="AlphaFoldDB" id="Q2FUH5"/>
<dbReference type="GeneID" id="3923907"/>